<feature type="compositionally biased region" description="Basic and acidic residues" evidence="1">
    <location>
        <begin position="135"/>
        <end position="146"/>
    </location>
</feature>
<proteinExistence type="predicted"/>
<sequence length="159" mass="18305">MADIGDSSEWVSFDKEEDLTPTECPVLEKPCDKPKFMTSEAYISVLENRLKKIKGQDKSEISSKDLLEGLQQAKECHLERIMASNGVCSDHIEAFVLEDNDQPFRDSKWCCTAAYVKMFPKQPINRQETEYLIRDKNENDNDHVDGDENLDENVDNKKQ</sequence>
<dbReference type="PANTHER" id="PTHR31800">
    <property type="entry name" value="COILED-COIL DOMAIN-CONTAINING PROTEIN 32"/>
    <property type="match status" value="1"/>
</dbReference>
<dbReference type="GO" id="GO:0044782">
    <property type="term" value="P:cilium organization"/>
    <property type="evidence" value="ECO:0007669"/>
    <property type="project" value="TreeGrafter"/>
</dbReference>
<reference evidence="3" key="1">
    <citation type="submission" date="2025-08" db="UniProtKB">
        <authorList>
            <consortium name="RefSeq"/>
        </authorList>
    </citation>
    <scope>IDENTIFICATION</scope>
    <source>
        <tissue evidence="3">Tentacle</tissue>
    </source>
</reference>
<dbReference type="AlphaFoldDB" id="A0A6P8IP56"/>
<protein>
    <submittedName>
        <fullName evidence="3">Uncharacterized protein LOC116302969</fullName>
    </submittedName>
</protein>
<name>A0A6P8IP56_ACTTE</name>
<evidence type="ECO:0000256" key="1">
    <source>
        <dbReference type="SAM" id="MobiDB-lite"/>
    </source>
</evidence>
<dbReference type="InterPro" id="IPR028039">
    <property type="entry name" value="CCDC32"/>
</dbReference>
<evidence type="ECO:0000313" key="2">
    <source>
        <dbReference type="Proteomes" id="UP000515163"/>
    </source>
</evidence>
<dbReference type="PANTHER" id="PTHR31800:SF1">
    <property type="entry name" value="COILED-COIL DOMAIN-CONTAINING PROTEIN 32"/>
    <property type="match status" value="1"/>
</dbReference>
<dbReference type="Pfam" id="PF14989">
    <property type="entry name" value="CCDC32"/>
    <property type="match status" value="1"/>
</dbReference>
<dbReference type="OrthoDB" id="5982503at2759"/>
<dbReference type="Proteomes" id="UP000515163">
    <property type="component" value="Unplaced"/>
</dbReference>
<accession>A0A6P8IP56</accession>
<organism evidence="2 3">
    <name type="scientific">Actinia tenebrosa</name>
    <name type="common">Australian red waratah sea anemone</name>
    <dbReference type="NCBI Taxonomy" id="6105"/>
    <lineage>
        <taxon>Eukaryota</taxon>
        <taxon>Metazoa</taxon>
        <taxon>Cnidaria</taxon>
        <taxon>Anthozoa</taxon>
        <taxon>Hexacorallia</taxon>
        <taxon>Actiniaria</taxon>
        <taxon>Actiniidae</taxon>
        <taxon>Actinia</taxon>
    </lineage>
</organism>
<keyword evidence="2" id="KW-1185">Reference proteome</keyword>
<dbReference type="KEGG" id="aten:116302969"/>
<feature type="region of interest" description="Disordered" evidence="1">
    <location>
        <begin position="135"/>
        <end position="159"/>
    </location>
</feature>
<dbReference type="InParanoid" id="A0A6P8IP56"/>
<dbReference type="GeneID" id="116302969"/>
<dbReference type="RefSeq" id="XP_031568265.1">
    <property type="nucleotide sequence ID" value="XM_031712405.1"/>
</dbReference>
<gene>
    <name evidence="3" type="primary">LOC116302969</name>
</gene>
<evidence type="ECO:0000313" key="3">
    <source>
        <dbReference type="RefSeq" id="XP_031568265.1"/>
    </source>
</evidence>
<feature type="region of interest" description="Disordered" evidence="1">
    <location>
        <begin position="1"/>
        <end position="21"/>
    </location>
</feature>